<name>A0A1H6VGE7_9FIRM</name>
<gene>
    <name evidence="7" type="ORF">SAMN04487834_10443</name>
</gene>
<feature type="domain" description="Esterase Ig-like N-terminal" evidence="6">
    <location>
        <begin position="40"/>
        <end position="145"/>
    </location>
</feature>
<evidence type="ECO:0000259" key="6">
    <source>
        <dbReference type="Pfam" id="PF18435"/>
    </source>
</evidence>
<dbReference type="STRING" id="322505.SAMN04487836_10342"/>
<evidence type="ECO:0000256" key="3">
    <source>
        <dbReference type="SAM" id="Phobius"/>
    </source>
</evidence>
<dbReference type="Gene3D" id="3.40.50.1820">
    <property type="entry name" value="alpha/beta hydrolase"/>
    <property type="match status" value="1"/>
</dbReference>
<keyword evidence="3" id="KW-1133">Transmembrane helix</keyword>
<dbReference type="PANTHER" id="PTHR42776:SF4">
    <property type="entry name" value="ACYLAMINO-ACID-RELEASING ENZYME"/>
    <property type="match status" value="1"/>
</dbReference>
<protein>
    <submittedName>
        <fullName evidence="7">Predicted peptidase</fullName>
    </submittedName>
</protein>
<keyword evidence="1" id="KW-0378">Hydrolase</keyword>
<evidence type="ECO:0000256" key="2">
    <source>
        <dbReference type="SAM" id="MobiDB-lite"/>
    </source>
</evidence>
<feature type="compositionally biased region" description="Low complexity" evidence="2">
    <location>
        <begin position="477"/>
        <end position="505"/>
    </location>
</feature>
<dbReference type="InterPro" id="IPR001375">
    <property type="entry name" value="Peptidase_S9_cat"/>
</dbReference>
<dbReference type="AlphaFoldDB" id="A0A1H6VGE7"/>
<accession>A0A1H6VGE7</accession>
<dbReference type="Pfam" id="PF18435">
    <property type="entry name" value="EstA_Ig_like"/>
    <property type="match status" value="1"/>
</dbReference>
<dbReference type="Pfam" id="PF00326">
    <property type="entry name" value="Peptidase_S9"/>
    <property type="match status" value="1"/>
</dbReference>
<evidence type="ECO:0000313" key="7">
    <source>
        <dbReference type="EMBL" id="SEJ00837.1"/>
    </source>
</evidence>
<evidence type="ECO:0000256" key="4">
    <source>
        <dbReference type="SAM" id="SignalP"/>
    </source>
</evidence>
<dbReference type="Proteomes" id="UP000183028">
    <property type="component" value="Unassembled WGS sequence"/>
</dbReference>
<feature type="chain" id="PRO_5038347322" evidence="4">
    <location>
        <begin position="23"/>
        <end position="541"/>
    </location>
</feature>
<feature type="domain" description="Peptidase S9 prolyl oligopeptidase catalytic" evidence="5">
    <location>
        <begin position="250"/>
        <end position="321"/>
    </location>
</feature>
<organism evidence="7 8">
    <name type="scientific">Sharpea azabuensis</name>
    <dbReference type="NCBI Taxonomy" id="322505"/>
    <lineage>
        <taxon>Bacteria</taxon>
        <taxon>Bacillati</taxon>
        <taxon>Bacillota</taxon>
        <taxon>Erysipelotrichia</taxon>
        <taxon>Erysipelotrichales</taxon>
        <taxon>Coprobacillaceae</taxon>
        <taxon>Sharpea</taxon>
    </lineage>
</organism>
<keyword evidence="3" id="KW-0812">Transmembrane</keyword>
<dbReference type="InterPro" id="IPR041172">
    <property type="entry name" value="EstA_Ig-like_N"/>
</dbReference>
<reference evidence="8" key="1">
    <citation type="submission" date="2016-10" db="EMBL/GenBank/DDBJ databases">
        <authorList>
            <person name="Varghese N."/>
            <person name="Submissions S."/>
        </authorList>
    </citation>
    <scope>NUCLEOTIDE SEQUENCE [LARGE SCALE GENOMIC DNA]</scope>
    <source>
        <strain evidence="8">DSM 20406</strain>
    </source>
</reference>
<feature type="region of interest" description="Disordered" evidence="2">
    <location>
        <begin position="459"/>
        <end position="509"/>
    </location>
</feature>
<feature type="signal peptide" evidence="4">
    <location>
        <begin position="1"/>
        <end position="22"/>
    </location>
</feature>
<dbReference type="GO" id="GO:0006508">
    <property type="term" value="P:proteolysis"/>
    <property type="evidence" value="ECO:0007669"/>
    <property type="project" value="InterPro"/>
</dbReference>
<dbReference type="InterPro" id="IPR029058">
    <property type="entry name" value="AB_hydrolase_fold"/>
</dbReference>
<dbReference type="GO" id="GO:0004252">
    <property type="term" value="F:serine-type endopeptidase activity"/>
    <property type="evidence" value="ECO:0007669"/>
    <property type="project" value="TreeGrafter"/>
</dbReference>
<keyword evidence="4" id="KW-0732">Signal</keyword>
<evidence type="ECO:0000259" key="5">
    <source>
        <dbReference type="Pfam" id="PF00326"/>
    </source>
</evidence>
<dbReference type="Gene3D" id="2.60.40.2180">
    <property type="match status" value="1"/>
</dbReference>
<dbReference type="EMBL" id="FNYK01000044">
    <property type="protein sequence ID" value="SEJ00837.1"/>
    <property type="molecule type" value="Genomic_DNA"/>
</dbReference>
<dbReference type="SUPFAM" id="SSF53474">
    <property type="entry name" value="alpha/beta-Hydrolases"/>
    <property type="match status" value="1"/>
</dbReference>
<keyword evidence="8" id="KW-1185">Reference proteome</keyword>
<keyword evidence="3" id="KW-0472">Membrane</keyword>
<dbReference type="PANTHER" id="PTHR42776">
    <property type="entry name" value="SERINE PEPTIDASE S9 FAMILY MEMBER"/>
    <property type="match status" value="1"/>
</dbReference>
<dbReference type="eggNOG" id="COG4099">
    <property type="taxonomic scope" value="Bacteria"/>
</dbReference>
<feature type="transmembrane region" description="Helical" evidence="3">
    <location>
        <begin position="518"/>
        <end position="536"/>
    </location>
</feature>
<proteinExistence type="predicted"/>
<sequence>MINIKRVLAIAAATMLSVSSLAGVPVHAVDAAVNAKLYGRVEDNGQAIYKAVIDYDNVKIVDPKAEDFTVHVKATTEGKRDADDTAYGDFDKDRKIVKVESKGNQVEIYFDEADGAAGTLSYLAKGARNIPSDITYTITQNNPLALTSMDGRELGSQVFEYKVDNTVYDDEVAKFKSVKVDNGINYQLYDAGKDADSLIVWFHGNGEGDYRQSGNNIAQVLANRGTVAWATDEAQSIFGKSHVMAFQAPDTWYYANKDNLLEKAYNEIQEVVSQKGVNPKKIYVSGCSAGGYMTTRMLIKYPNYFKAAMINCPALDVASKRGGETPTDEELESLLKSPTAIWLVQGENDGTVNTDDCAARIFDTLIGTQEIKTTRVDQELDSGFTTYETSDNKYKLTLYDTTDTDRTKAKLKFGEDFDQDGVKTQVEFSNHWSWIYTLRNNPKAANGDHIWNWAANYKQPSQEENKPTPTPEPKPTQQPEQKPTNNQTPTQKPETKQPTKASNTKTTKKAVKTGDATIVLPFVLLVIIGLAGMLVFKKRHN</sequence>
<dbReference type="OrthoDB" id="9803578at2"/>
<evidence type="ECO:0000313" key="8">
    <source>
        <dbReference type="Proteomes" id="UP000183028"/>
    </source>
</evidence>
<evidence type="ECO:0000256" key="1">
    <source>
        <dbReference type="ARBA" id="ARBA00022801"/>
    </source>
</evidence>
<dbReference type="RefSeq" id="WP_074732416.1">
    <property type="nucleotide sequence ID" value="NZ_FNYK01000044.1"/>
</dbReference>